<dbReference type="CDD" id="cd01670">
    <property type="entry name" value="Death"/>
    <property type="match status" value="1"/>
</dbReference>
<reference evidence="10" key="2">
    <citation type="submission" date="2025-08" db="UniProtKB">
        <authorList>
            <consortium name="RefSeq"/>
        </authorList>
    </citation>
    <scope>IDENTIFICATION</scope>
    <source>
        <strain evidence="10">S238N-H82</strain>
        <tissue evidence="10">Testes</tissue>
    </source>
</reference>
<keyword evidence="4" id="KW-0963">Cytoplasm</keyword>
<evidence type="ECO:0000256" key="2">
    <source>
        <dbReference type="ARBA" id="ARBA00022737"/>
    </source>
</evidence>
<dbReference type="SUPFAM" id="SSF48403">
    <property type="entry name" value="Ankyrin repeat"/>
    <property type="match status" value="1"/>
</dbReference>
<comment type="subcellular location">
    <subcellularLocation>
        <location evidence="1">Cytoplasm</location>
        <location evidence="1">Cytoskeleton</location>
    </subcellularLocation>
</comment>
<sequence length="943" mass="99759">MSSVVAEKQQCSLLHLAAESGHVGVAELLIQAGAQMDSRNKYCDTPLHMAAESGNMGVAELLLNAGALVDSKNKYGVTPFRMAILREHYGIAEFLKPGTLVDDKDGKAPKSHSEITPEEVSSLSQQLIKSLNIGAEGGDSLSIGAEGGDSLSIGAEGGDSLNIGAEGGDSLSIGAEGGDSLSIGAEGGDSLSIGAEGGDSLSIGAEGGDSLSIGAEGGDNLSIGAEGGDSLSIGAEGGDNLSIGAEGGDNISIGAEGGDNLSIGAEGGDNLSIGAEGGDNLSIGAEGGDSLSIGAEGGDSLSIGAEGGDNLSIGAEGGDSLSIGAEGGDSLSIGAEGGDNLSIGAEGGDSLNIGAEGGDNLSIGAEGGDSLSIGAEGGELQTTSCIVSVPPGAVTMQTVITCRIIDPNDVTLSLRDGDMLVSDIIELGPQGTTFLKPVTVRLPYNSTLSGDTREPVIWVTEDMSQWRELKTTRKSKEHITVTVDHFAIFAVISQLKRDHFSVSTKGVTVTSSTQPTVIITIPEQSVSTPIQVKLQVQEISKEVLEDMKARDQSSHSLVCTSPIVKIEAADQLTVHFNKPVTVQVPHPRHYMEVPQGGATELRVTSSEEGTDQWTDVTDDVNIRDLGEFVEFNVTEASSHIILDMQAGGKSEEIGPIPLALCNWIHQHDAQFMLMQREDNQNQFLIECCKVSDTDDKETRAGYKAPVPSKIVRLCEGQKVGINIEGNVSFAQFGKADKQITFHSQIKHNLLHITVRGEKEGKGKTDLDGEGFVTFYALPRVSVGVNAHGKKVCSVLRKEQEPEEQPSSIFLCELSIKVLPARQMEDHLQVLTFFYIGSNEKKNYYRRMADYIYFIKEKASTDWMDLAHFLGFSWTDIQNIAELNRDNKKSCWHMLGKWKRKKGNFATIDLLMKALKQAGLQSVLDGLKEKFPETTVKEAPVAEK</sequence>
<dbReference type="PROSITE" id="PS50088">
    <property type="entry name" value="ANK_REPEAT"/>
    <property type="match status" value="2"/>
</dbReference>
<accession>A0A9J7HJ45</accession>
<dbReference type="PANTHER" id="PTHR24198:SF194">
    <property type="entry name" value="INVERSIN-A"/>
    <property type="match status" value="1"/>
</dbReference>
<dbReference type="KEGG" id="bfo:118403546"/>
<dbReference type="Gene3D" id="1.25.40.20">
    <property type="entry name" value="Ankyrin repeat-containing domain"/>
    <property type="match status" value="1"/>
</dbReference>
<evidence type="ECO:0000256" key="5">
    <source>
        <dbReference type="PROSITE-ProRule" id="PRU00023"/>
    </source>
</evidence>
<organism evidence="9 10">
    <name type="scientific">Branchiostoma floridae</name>
    <name type="common">Florida lancelet</name>
    <name type="synonym">Amphioxus</name>
    <dbReference type="NCBI Taxonomy" id="7739"/>
    <lineage>
        <taxon>Eukaryota</taxon>
        <taxon>Metazoa</taxon>
        <taxon>Chordata</taxon>
        <taxon>Cephalochordata</taxon>
        <taxon>Leptocardii</taxon>
        <taxon>Amphioxiformes</taxon>
        <taxon>Branchiostomatidae</taxon>
        <taxon>Branchiostoma</taxon>
    </lineage>
</organism>
<feature type="repeat" description="ANK" evidence="5">
    <location>
        <begin position="42"/>
        <end position="74"/>
    </location>
</feature>
<dbReference type="SMART" id="SM00218">
    <property type="entry name" value="ZU5"/>
    <property type="match status" value="1"/>
</dbReference>
<evidence type="ECO:0000259" key="7">
    <source>
        <dbReference type="PROSITE" id="PS50017"/>
    </source>
</evidence>
<dbReference type="Pfam" id="PF00531">
    <property type="entry name" value="Death"/>
    <property type="match status" value="1"/>
</dbReference>
<dbReference type="PANTHER" id="PTHR24198">
    <property type="entry name" value="ANKYRIN REPEAT AND PROTEIN KINASE DOMAIN-CONTAINING PROTEIN"/>
    <property type="match status" value="1"/>
</dbReference>
<dbReference type="RefSeq" id="XP_035658172.1">
    <property type="nucleotide sequence ID" value="XM_035802279.1"/>
</dbReference>
<dbReference type="InterPro" id="IPR000906">
    <property type="entry name" value="ZU5_dom"/>
</dbReference>
<feature type="compositionally biased region" description="Basic and acidic residues" evidence="6">
    <location>
        <begin position="102"/>
        <end position="115"/>
    </location>
</feature>
<dbReference type="Gene3D" id="2.60.220.30">
    <property type="match status" value="2"/>
</dbReference>
<dbReference type="InterPro" id="IPR036770">
    <property type="entry name" value="Ankyrin_rpt-contain_sf"/>
</dbReference>
<evidence type="ECO:0000313" key="9">
    <source>
        <dbReference type="Proteomes" id="UP000001554"/>
    </source>
</evidence>
<dbReference type="SMART" id="SM00248">
    <property type="entry name" value="ANK"/>
    <property type="match status" value="2"/>
</dbReference>
<dbReference type="Proteomes" id="UP000001554">
    <property type="component" value="Chromosome 16"/>
</dbReference>
<dbReference type="SUPFAM" id="SSF47986">
    <property type="entry name" value="DEATH domain"/>
    <property type="match status" value="1"/>
</dbReference>
<proteinExistence type="predicted"/>
<dbReference type="OrthoDB" id="341259at2759"/>
<dbReference type="Gene3D" id="1.10.533.10">
    <property type="entry name" value="Death Domain, Fas"/>
    <property type="match status" value="1"/>
</dbReference>
<feature type="domain" description="Death" evidence="7">
    <location>
        <begin position="854"/>
        <end position="930"/>
    </location>
</feature>
<feature type="domain" description="ZU5" evidence="8">
    <location>
        <begin position="367"/>
        <end position="495"/>
    </location>
</feature>
<dbReference type="GO" id="GO:0005856">
    <property type="term" value="C:cytoskeleton"/>
    <property type="evidence" value="ECO:0007669"/>
    <property type="project" value="UniProtKB-SubCell"/>
</dbReference>
<evidence type="ECO:0000259" key="8">
    <source>
        <dbReference type="PROSITE" id="PS51145"/>
    </source>
</evidence>
<gene>
    <name evidence="10" type="primary">LOC118403546</name>
</gene>
<dbReference type="AlphaFoldDB" id="A0A9J7HJ45"/>
<protein>
    <submittedName>
        <fullName evidence="10">Ankyrin-3-like</fullName>
    </submittedName>
</protein>
<evidence type="ECO:0000256" key="1">
    <source>
        <dbReference type="ARBA" id="ARBA00004245"/>
    </source>
</evidence>
<dbReference type="InterPro" id="IPR000488">
    <property type="entry name" value="Death_dom"/>
</dbReference>
<dbReference type="InterPro" id="IPR011029">
    <property type="entry name" value="DEATH-like_dom_sf"/>
</dbReference>
<feature type="domain" description="ZU5" evidence="8">
    <location>
        <begin position="496"/>
        <end position="634"/>
    </location>
</feature>
<dbReference type="PROSITE" id="PS50017">
    <property type="entry name" value="DEATH_DOMAIN"/>
    <property type="match status" value="1"/>
</dbReference>
<dbReference type="GeneID" id="118403546"/>
<evidence type="ECO:0000256" key="6">
    <source>
        <dbReference type="SAM" id="MobiDB-lite"/>
    </source>
</evidence>
<evidence type="ECO:0000256" key="4">
    <source>
        <dbReference type="ARBA" id="ARBA00023212"/>
    </source>
</evidence>
<dbReference type="GO" id="GO:0007165">
    <property type="term" value="P:signal transduction"/>
    <property type="evidence" value="ECO:0007669"/>
    <property type="project" value="InterPro"/>
</dbReference>
<feature type="repeat" description="ANK" evidence="5">
    <location>
        <begin position="9"/>
        <end position="41"/>
    </location>
</feature>
<dbReference type="PROSITE" id="PS50297">
    <property type="entry name" value="ANK_REP_REGION"/>
    <property type="match status" value="2"/>
</dbReference>
<evidence type="ECO:0000313" key="10">
    <source>
        <dbReference type="RefSeq" id="XP_035658172.1"/>
    </source>
</evidence>
<dbReference type="PROSITE" id="PS51145">
    <property type="entry name" value="ZU5"/>
    <property type="match status" value="2"/>
</dbReference>
<reference evidence="9" key="1">
    <citation type="journal article" date="2020" name="Nat. Ecol. Evol.">
        <title>Deeply conserved synteny resolves early events in vertebrate evolution.</title>
        <authorList>
            <person name="Simakov O."/>
            <person name="Marletaz F."/>
            <person name="Yue J.X."/>
            <person name="O'Connell B."/>
            <person name="Jenkins J."/>
            <person name="Brandt A."/>
            <person name="Calef R."/>
            <person name="Tung C.H."/>
            <person name="Huang T.K."/>
            <person name="Schmutz J."/>
            <person name="Satoh N."/>
            <person name="Yu J.K."/>
            <person name="Putnam N.H."/>
            <person name="Green R.E."/>
            <person name="Rokhsar D.S."/>
        </authorList>
    </citation>
    <scope>NUCLEOTIDE SEQUENCE [LARGE SCALE GENOMIC DNA]</scope>
    <source>
        <strain evidence="9">S238N-H82</strain>
    </source>
</reference>
<keyword evidence="2" id="KW-0677">Repeat</keyword>
<dbReference type="Pfam" id="PF00791">
    <property type="entry name" value="ZU5"/>
    <property type="match status" value="1"/>
</dbReference>
<keyword evidence="3 5" id="KW-0040">ANK repeat</keyword>
<dbReference type="Pfam" id="PF12796">
    <property type="entry name" value="Ank_2"/>
    <property type="match status" value="1"/>
</dbReference>
<keyword evidence="9" id="KW-1185">Reference proteome</keyword>
<feature type="region of interest" description="Disordered" evidence="6">
    <location>
        <begin position="102"/>
        <end position="121"/>
    </location>
</feature>
<name>A0A9J7HJ45_BRAFL</name>
<keyword evidence="4" id="KW-0206">Cytoskeleton</keyword>
<dbReference type="GO" id="GO:0016020">
    <property type="term" value="C:membrane"/>
    <property type="evidence" value="ECO:0007669"/>
    <property type="project" value="UniProtKB-ARBA"/>
</dbReference>
<evidence type="ECO:0000256" key="3">
    <source>
        <dbReference type="ARBA" id="ARBA00023043"/>
    </source>
</evidence>
<dbReference type="InterPro" id="IPR002110">
    <property type="entry name" value="Ankyrin_rpt"/>
</dbReference>